<evidence type="ECO:0000313" key="2">
    <source>
        <dbReference type="Proteomes" id="UP001515480"/>
    </source>
</evidence>
<dbReference type="EMBL" id="JBGBPQ010000002">
    <property type="protein sequence ID" value="KAL1528588.1"/>
    <property type="molecule type" value="Genomic_DNA"/>
</dbReference>
<protein>
    <submittedName>
        <fullName evidence="1">Uncharacterized protein</fullName>
    </submittedName>
</protein>
<organism evidence="1 2">
    <name type="scientific">Prymnesium parvum</name>
    <name type="common">Toxic golden alga</name>
    <dbReference type="NCBI Taxonomy" id="97485"/>
    <lineage>
        <taxon>Eukaryota</taxon>
        <taxon>Haptista</taxon>
        <taxon>Haptophyta</taxon>
        <taxon>Prymnesiophyceae</taxon>
        <taxon>Prymnesiales</taxon>
        <taxon>Prymnesiaceae</taxon>
        <taxon>Prymnesium</taxon>
    </lineage>
</organism>
<evidence type="ECO:0000313" key="1">
    <source>
        <dbReference type="EMBL" id="KAL1528588.1"/>
    </source>
</evidence>
<accession>A0AB34K291</accession>
<gene>
    <name evidence="1" type="ORF">AB1Y20_009928</name>
</gene>
<sequence>MAAAEKAAHLVEVVAATAWERAEAGGWEEEEVGGWAEAREGEKVVEARAVVARNLLQELVEAEVVEDGVAGRVGGGGEAVSAQEREAATVAEGLEVVERVEEASAEALVEVEEVGVMAEVVAERVAGGAEEPEEARVRAATEAVEWVAA</sequence>
<dbReference type="Proteomes" id="UP001515480">
    <property type="component" value="Unassembled WGS sequence"/>
</dbReference>
<proteinExistence type="predicted"/>
<comment type="caution">
    <text evidence="1">The sequence shown here is derived from an EMBL/GenBank/DDBJ whole genome shotgun (WGS) entry which is preliminary data.</text>
</comment>
<dbReference type="AlphaFoldDB" id="A0AB34K291"/>
<keyword evidence="2" id="KW-1185">Reference proteome</keyword>
<name>A0AB34K291_PRYPA</name>
<reference evidence="1 2" key="1">
    <citation type="journal article" date="2024" name="Science">
        <title>Giant polyketide synthase enzymes in the biosynthesis of giant marine polyether toxins.</title>
        <authorList>
            <person name="Fallon T.R."/>
            <person name="Shende V.V."/>
            <person name="Wierzbicki I.H."/>
            <person name="Pendleton A.L."/>
            <person name="Watervoot N.F."/>
            <person name="Auber R.P."/>
            <person name="Gonzalez D.J."/>
            <person name="Wisecaver J.H."/>
            <person name="Moore B.S."/>
        </authorList>
    </citation>
    <scope>NUCLEOTIDE SEQUENCE [LARGE SCALE GENOMIC DNA]</scope>
    <source>
        <strain evidence="1 2">12B1</strain>
    </source>
</reference>